<evidence type="ECO:0000313" key="7">
    <source>
        <dbReference type="EMBL" id="HIX60450.1"/>
    </source>
</evidence>
<comment type="similarity">
    <text evidence="2">Belongs to the autoinducer-2 exporter (AI-2E) (TC 2.A.86) family.</text>
</comment>
<dbReference type="InterPro" id="IPR002549">
    <property type="entry name" value="AI-2E-like"/>
</dbReference>
<dbReference type="PANTHER" id="PTHR21716">
    <property type="entry name" value="TRANSMEMBRANE PROTEIN"/>
    <property type="match status" value="1"/>
</dbReference>
<feature type="transmembrane region" description="Helical" evidence="6">
    <location>
        <begin position="24"/>
        <end position="46"/>
    </location>
</feature>
<protein>
    <submittedName>
        <fullName evidence="7">AI-2E family transporter</fullName>
    </submittedName>
</protein>
<dbReference type="EMBL" id="DXEX01000256">
    <property type="protein sequence ID" value="HIX60450.1"/>
    <property type="molecule type" value="Genomic_DNA"/>
</dbReference>
<keyword evidence="4 6" id="KW-1133">Transmembrane helix</keyword>
<evidence type="ECO:0000256" key="1">
    <source>
        <dbReference type="ARBA" id="ARBA00004141"/>
    </source>
</evidence>
<sequence>MQIEWKRRLQIAGIVIGVYLGFRYVLPVMIPFLFGWFLAAVFYGPAQKVEKNFHIRKTVVGSFMILLSVAAVLLLMGIGMKEGLLQLQRLFSNYEQMQEQGMRLLDRCCGFLEEHTGILKEDSRSFLVSSAAQIREDLRSGIGMETVGKATDCVKGLMGIISGLVVAVISGIFILRDMDKLKSKAREYSMLRGCRRVLRRLKETAAVYFKAQILIMLTISIECTVGFWLLKSPYYLLLGLALGLLDALPLIGTGLFLYPAAAVCLFLGRPLLAVGCVILELLTSFTRELLEPRLLGKKLGIYPVVVLAAVYLGLVLYGAAGVILGPLSFFLMYEIGKEWDVWD</sequence>
<dbReference type="Pfam" id="PF01594">
    <property type="entry name" value="AI-2E_transport"/>
    <property type="match status" value="1"/>
</dbReference>
<feature type="transmembrane region" description="Helical" evidence="6">
    <location>
        <begin position="305"/>
        <end position="333"/>
    </location>
</feature>
<reference evidence="7" key="1">
    <citation type="journal article" date="2021" name="PeerJ">
        <title>Extensive microbial diversity within the chicken gut microbiome revealed by metagenomics and culture.</title>
        <authorList>
            <person name="Gilroy R."/>
            <person name="Ravi A."/>
            <person name="Getino M."/>
            <person name="Pursley I."/>
            <person name="Horton D.L."/>
            <person name="Alikhan N.F."/>
            <person name="Baker D."/>
            <person name="Gharbi K."/>
            <person name="Hall N."/>
            <person name="Watson M."/>
            <person name="Adriaenssens E.M."/>
            <person name="Foster-Nyarko E."/>
            <person name="Jarju S."/>
            <person name="Secka A."/>
            <person name="Antonio M."/>
            <person name="Oren A."/>
            <person name="Chaudhuri R.R."/>
            <person name="La Ragione R."/>
            <person name="Hildebrand F."/>
            <person name="Pallen M.J."/>
        </authorList>
    </citation>
    <scope>NUCLEOTIDE SEQUENCE</scope>
    <source>
        <strain evidence="7">ChiSjej1B19-8411</strain>
    </source>
</reference>
<keyword evidence="5 6" id="KW-0472">Membrane</keyword>
<evidence type="ECO:0000256" key="3">
    <source>
        <dbReference type="ARBA" id="ARBA00022692"/>
    </source>
</evidence>
<reference evidence="7" key="2">
    <citation type="submission" date="2021-04" db="EMBL/GenBank/DDBJ databases">
        <authorList>
            <person name="Gilroy R."/>
        </authorList>
    </citation>
    <scope>NUCLEOTIDE SEQUENCE</scope>
    <source>
        <strain evidence="7">ChiSjej1B19-8411</strain>
    </source>
</reference>
<dbReference type="AlphaFoldDB" id="A0A9D1WJW9"/>
<evidence type="ECO:0000256" key="4">
    <source>
        <dbReference type="ARBA" id="ARBA00022989"/>
    </source>
</evidence>
<name>A0A9D1WJW9_9FIRM</name>
<dbReference type="GO" id="GO:0055085">
    <property type="term" value="P:transmembrane transport"/>
    <property type="evidence" value="ECO:0007669"/>
    <property type="project" value="TreeGrafter"/>
</dbReference>
<organism evidence="7 8">
    <name type="scientific">Candidatus Blautia gallistercoris</name>
    <dbReference type="NCBI Taxonomy" id="2838490"/>
    <lineage>
        <taxon>Bacteria</taxon>
        <taxon>Bacillati</taxon>
        <taxon>Bacillota</taxon>
        <taxon>Clostridia</taxon>
        <taxon>Lachnospirales</taxon>
        <taxon>Lachnospiraceae</taxon>
        <taxon>Blautia</taxon>
    </lineage>
</organism>
<evidence type="ECO:0000256" key="6">
    <source>
        <dbReference type="SAM" id="Phobius"/>
    </source>
</evidence>
<proteinExistence type="inferred from homology"/>
<dbReference type="Proteomes" id="UP000886817">
    <property type="component" value="Unassembled WGS sequence"/>
</dbReference>
<evidence type="ECO:0000256" key="2">
    <source>
        <dbReference type="ARBA" id="ARBA00009773"/>
    </source>
</evidence>
<evidence type="ECO:0000313" key="8">
    <source>
        <dbReference type="Proteomes" id="UP000886817"/>
    </source>
</evidence>
<feature type="transmembrane region" description="Helical" evidence="6">
    <location>
        <begin position="235"/>
        <end position="258"/>
    </location>
</feature>
<dbReference type="PANTHER" id="PTHR21716:SF68">
    <property type="entry name" value="TRANSPORT PROTEIN YTVI-RELATED"/>
    <property type="match status" value="1"/>
</dbReference>
<feature type="transmembrane region" description="Helical" evidence="6">
    <location>
        <begin position="156"/>
        <end position="175"/>
    </location>
</feature>
<feature type="transmembrane region" description="Helical" evidence="6">
    <location>
        <begin position="265"/>
        <end position="285"/>
    </location>
</feature>
<comment type="caution">
    <text evidence="7">The sequence shown here is derived from an EMBL/GenBank/DDBJ whole genome shotgun (WGS) entry which is preliminary data.</text>
</comment>
<dbReference type="GO" id="GO:0016020">
    <property type="term" value="C:membrane"/>
    <property type="evidence" value="ECO:0007669"/>
    <property type="project" value="UniProtKB-SubCell"/>
</dbReference>
<feature type="transmembrane region" description="Helical" evidence="6">
    <location>
        <begin position="58"/>
        <end position="80"/>
    </location>
</feature>
<keyword evidence="3 6" id="KW-0812">Transmembrane</keyword>
<gene>
    <name evidence="7" type="ORF">IAA45_12145</name>
</gene>
<accession>A0A9D1WJW9</accession>
<feature type="transmembrane region" description="Helical" evidence="6">
    <location>
        <begin position="205"/>
        <end position="229"/>
    </location>
</feature>
<evidence type="ECO:0000256" key="5">
    <source>
        <dbReference type="ARBA" id="ARBA00023136"/>
    </source>
</evidence>
<comment type="subcellular location">
    <subcellularLocation>
        <location evidence="1">Membrane</location>
        <topology evidence="1">Multi-pass membrane protein</topology>
    </subcellularLocation>
</comment>